<comment type="caution">
    <text evidence="2">The sequence shown here is derived from an EMBL/GenBank/DDBJ whole genome shotgun (WGS) entry which is preliminary data.</text>
</comment>
<dbReference type="AlphaFoldDB" id="A0A833XIB7"/>
<name>A0A833XIB7_JUGRE</name>
<dbReference type="SUPFAM" id="SSF50729">
    <property type="entry name" value="PH domain-like"/>
    <property type="match status" value="1"/>
</dbReference>
<dbReference type="Pfam" id="PF00169">
    <property type="entry name" value="PH"/>
    <property type="match status" value="1"/>
</dbReference>
<reference evidence="2" key="2">
    <citation type="submission" date="2020-03" db="EMBL/GenBank/DDBJ databases">
        <title>Walnut 2.0.</title>
        <authorList>
            <person name="Marrano A."/>
            <person name="Britton M."/>
            <person name="Zimin A.V."/>
            <person name="Zaini P.A."/>
            <person name="Workman R."/>
            <person name="Puiu D."/>
            <person name="Bianco L."/>
            <person name="Allen B.J."/>
            <person name="Troggio M."/>
            <person name="Leslie C.A."/>
            <person name="Timp W."/>
            <person name="Dendekar A."/>
            <person name="Salzberg S.L."/>
            <person name="Neale D.B."/>
        </authorList>
    </citation>
    <scope>NUCLEOTIDE SEQUENCE</scope>
    <source>
        <tissue evidence="2">Leaves</tissue>
    </source>
</reference>
<dbReference type="InterPro" id="IPR045096">
    <property type="entry name" value="EDR2-like"/>
</dbReference>
<dbReference type="PROSITE" id="PS50003">
    <property type="entry name" value="PH_DOMAIN"/>
    <property type="match status" value="1"/>
</dbReference>
<feature type="domain" description="PH" evidence="1">
    <location>
        <begin position="7"/>
        <end position="115"/>
    </location>
</feature>
<evidence type="ECO:0000313" key="3">
    <source>
        <dbReference type="Proteomes" id="UP000619265"/>
    </source>
</evidence>
<dbReference type="SMART" id="SM00233">
    <property type="entry name" value="PH"/>
    <property type="match status" value="1"/>
</dbReference>
<dbReference type="PANTHER" id="PTHR12136">
    <property type="entry name" value="ENHANCED DISEASE RESISTANCE-RELATED"/>
    <property type="match status" value="1"/>
</dbReference>
<dbReference type="InterPro" id="IPR001849">
    <property type="entry name" value="PH_domain"/>
</dbReference>
<dbReference type="PANTHER" id="PTHR12136:SF103">
    <property type="entry name" value="PROTEIN ENHANCED DISEASE RESISTANCE 2-LIKE"/>
    <property type="match status" value="1"/>
</dbReference>
<dbReference type="Proteomes" id="UP000619265">
    <property type="component" value="Unassembled WGS sequence"/>
</dbReference>
<dbReference type="EMBL" id="LIHL02000007">
    <property type="protein sequence ID" value="KAF5467108.1"/>
    <property type="molecule type" value="Genomic_DNA"/>
</dbReference>
<dbReference type="Gramene" id="Jr07_34720_p2">
    <property type="protein sequence ID" value="cds.Jr07_34720_p2"/>
    <property type="gene ID" value="Jr07_34720"/>
</dbReference>
<sequence>MGSSQTDVTMEGWLYLIRLNRFGLQYSRKRYFTLKGNCLRCYKATPTSEREEPVRSAMIDFCIRVSDNGRETINRKIIFIFTLYNTSNHSDQLKLGASSSEEAAKWIHSLQDAASKECPNPAKRKCLPLSRLGGSEKDHKHSIESTICSSMHVEAMTSDVIAPSPWKIFGCHNGLRLFKEAKDWDSRGKHWDDHPAIMAVGVLDGTSEAIFQTLMSLGPSRSEGKITECLADGTSVFTRAVWLSTLMVTQILFGSSYTAIGYLGG</sequence>
<gene>
    <name evidence="2" type="ORF">F2P56_016969</name>
</gene>
<proteinExistence type="predicted"/>
<reference evidence="2" key="1">
    <citation type="submission" date="2015-10" db="EMBL/GenBank/DDBJ databases">
        <authorList>
            <person name="Martinez-Garcia P.J."/>
            <person name="Crepeau M.W."/>
            <person name="Puiu D."/>
            <person name="Gonzalez-Ibeas D."/>
            <person name="Whalen J."/>
            <person name="Stevens K."/>
            <person name="Paul R."/>
            <person name="Butterfield T."/>
            <person name="Britton M."/>
            <person name="Reagan R."/>
            <person name="Chakraborty S."/>
            <person name="Walawage S.L."/>
            <person name="Vasquez-Gross H.A."/>
            <person name="Cardeno C."/>
            <person name="Famula R."/>
            <person name="Pratt K."/>
            <person name="Kuruganti S."/>
            <person name="Aradhya M.K."/>
            <person name="Leslie C.A."/>
            <person name="Dandekar A.M."/>
            <person name="Salzberg S.L."/>
            <person name="Wegrzyn J.L."/>
            <person name="Langley C.H."/>
            <person name="Neale D.B."/>
        </authorList>
    </citation>
    <scope>NUCLEOTIDE SEQUENCE</scope>
    <source>
        <tissue evidence="2">Leaves</tissue>
    </source>
</reference>
<evidence type="ECO:0000259" key="1">
    <source>
        <dbReference type="PROSITE" id="PS50003"/>
    </source>
</evidence>
<dbReference type="InterPro" id="IPR011993">
    <property type="entry name" value="PH-like_dom_sf"/>
</dbReference>
<organism evidence="2 3">
    <name type="scientific">Juglans regia</name>
    <name type="common">English walnut</name>
    <dbReference type="NCBI Taxonomy" id="51240"/>
    <lineage>
        <taxon>Eukaryota</taxon>
        <taxon>Viridiplantae</taxon>
        <taxon>Streptophyta</taxon>
        <taxon>Embryophyta</taxon>
        <taxon>Tracheophyta</taxon>
        <taxon>Spermatophyta</taxon>
        <taxon>Magnoliopsida</taxon>
        <taxon>eudicotyledons</taxon>
        <taxon>Gunneridae</taxon>
        <taxon>Pentapetalae</taxon>
        <taxon>rosids</taxon>
        <taxon>fabids</taxon>
        <taxon>Fagales</taxon>
        <taxon>Juglandaceae</taxon>
        <taxon>Juglans</taxon>
    </lineage>
</organism>
<evidence type="ECO:0000313" key="2">
    <source>
        <dbReference type="EMBL" id="KAF5467108.1"/>
    </source>
</evidence>
<accession>A0A833XIB7</accession>
<dbReference type="Gene3D" id="2.30.29.30">
    <property type="entry name" value="Pleckstrin-homology domain (PH domain)/Phosphotyrosine-binding domain (PTB)"/>
    <property type="match status" value="1"/>
</dbReference>
<protein>
    <recommendedName>
        <fullName evidence="1">PH domain-containing protein</fullName>
    </recommendedName>
</protein>